<comment type="caution">
    <text evidence="1">The sequence shown here is derived from an EMBL/GenBank/DDBJ whole genome shotgun (WGS) entry which is preliminary data.</text>
</comment>
<feature type="non-terminal residue" evidence="1">
    <location>
        <position position="1"/>
    </location>
</feature>
<sequence length="49" mass="5689">RYLGHYDLALDHYNQSLKISLKSLPAQHPDIASTYVNMGHVYEDKDELE</sequence>
<dbReference type="Proteomes" id="UP000663848">
    <property type="component" value="Unassembled WGS sequence"/>
</dbReference>
<accession>A0A822BRK3</accession>
<name>A0A822BRK3_9BILA</name>
<dbReference type="InterPro" id="IPR011990">
    <property type="entry name" value="TPR-like_helical_dom_sf"/>
</dbReference>
<protein>
    <recommendedName>
        <fullName evidence="3">Kinesin light chain</fullName>
    </recommendedName>
</protein>
<dbReference type="Gene3D" id="1.25.40.10">
    <property type="entry name" value="Tetratricopeptide repeat domain"/>
    <property type="match status" value="1"/>
</dbReference>
<evidence type="ECO:0000313" key="1">
    <source>
        <dbReference type="EMBL" id="CAF5037866.1"/>
    </source>
</evidence>
<organism evidence="1 2">
    <name type="scientific">Rotaria socialis</name>
    <dbReference type="NCBI Taxonomy" id="392032"/>
    <lineage>
        <taxon>Eukaryota</taxon>
        <taxon>Metazoa</taxon>
        <taxon>Spiralia</taxon>
        <taxon>Gnathifera</taxon>
        <taxon>Rotifera</taxon>
        <taxon>Eurotatoria</taxon>
        <taxon>Bdelloidea</taxon>
        <taxon>Philodinida</taxon>
        <taxon>Philodinidae</taxon>
        <taxon>Rotaria</taxon>
    </lineage>
</organism>
<dbReference type="AlphaFoldDB" id="A0A822BRK3"/>
<proteinExistence type="predicted"/>
<reference evidence="1" key="1">
    <citation type="submission" date="2021-02" db="EMBL/GenBank/DDBJ databases">
        <authorList>
            <person name="Nowell W R."/>
        </authorList>
    </citation>
    <scope>NUCLEOTIDE SEQUENCE</scope>
</reference>
<dbReference type="EMBL" id="CAJOBR010045768">
    <property type="protein sequence ID" value="CAF5037866.1"/>
    <property type="molecule type" value="Genomic_DNA"/>
</dbReference>
<gene>
    <name evidence="1" type="ORF">QYT958_LOCUS41161</name>
</gene>
<evidence type="ECO:0000313" key="2">
    <source>
        <dbReference type="Proteomes" id="UP000663848"/>
    </source>
</evidence>
<evidence type="ECO:0008006" key="3">
    <source>
        <dbReference type="Google" id="ProtNLM"/>
    </source>
</evidence>
<dbReference type="SUPFAM" id="SSF48452">
    <property type="entry name" value="TPR-like"/>
    <property type="match status" value="1"/>
</dbReference>